<proteinExistence type="predicted"/>
<dbReference type="Pfam" id="PF07534">
    <property type="entry name" value="TLD"/>
    <property type="match status" value="1"/>
</dbReference>
<feature type="domain" description="TLDc" evidence="2">
    <location>
        <begin position="298"/>
        <end position="476"/>
    </location>
</feature>
<dbReference type="PANTHER" id="PTHR24410:SF23">
    <property type="entry name" value="BTB DOMAIN-CONTAINING PROTEIN-RELATED"/>
    <property type="match status" value="1"/>
</dbReference>
<dbReference type="SUPFAM" id="SSF54695">
    <property type="entry name" value="POZ domain"/>
    <property type="match status" value="1"/>
</dbReference>
<dbReference type="InterPro" id="IPR011705">
    <property type="entry name" value="BACK"/>
</dbReference>
<accession>A0A2Z6RQB2</accession>
<dbReference type="EMBL" id="BLAL01000215">
    <property type="protein sequence ID" value="GES92471.1"/>
    <property type="molecule type" value="Genomic_DNA"/>
</dbReference>
<evidence type="ECO:0000259" key="2">
    <source>
        <dbReference type="PROSITE" id="PS51886"/>
    </source>
</evidence>
<reference evidence="4" key="2">
    <citation type="submission" date="2019-10" db="EMBL/GenBank/DDBJ databases">
        <title>Conservation and host-specific expression of non-tandemly repeated heterogenous ribosome RNA gene in arbuscular mycorrhizal fungi.</title>
        <authorList>
            <person name="Maeda T."/>
            <person name="Kobayashi Y."/>
            <person name="Nakagawa T."/>
            <person name="Ezawa T."/>
            <person name="Yamaguchi K."/>
            <person name="Bino T."/>
            <person name="Nishimoto Y."/>
            <person name="Shigenobu S."/>
            <person name="Kawaguchi M."/>
        </authorList>
    </citation>
    <scope>NUCLEOTIDE SEQUENCE</scope>
    <source>
        <strain evidence="4">HR1</strain>
    </source>
</reference>
<dbReference type="PANTHER" id="PTHR24410">
    <property type="entry name" value="HL07962P-RELATED"/>
    <property type="match status" value="1"/>
</dbReference>
<dbReference type="SMART" id="SM00225">
    <property type="entry name" value="BTB"/>
    <property type="match status" value="1"/>
</dbReference>
<reference evidence="3 5" key="1">
    <citation type="submission" date="2017-11" db="EMBL/GenBank/DDBJ databases">
        <title>The genome of Rhizophagus clarus HR1 reveals common genetic basis of auxotrophy among arbuscular mycorrhizal fungi.</title>
        <authorList>
            <person name="Kobayashi Y."/>
        </authorList>
    </citation>
    <scope>NUCLEOTIDE SEQUENCE [LARGE SCALE GENOMIC DNA]</scope>
    <source>
        <strain evidence="3 5">HR1</strain>
    </source>
</reference>
<dbReference type="Gene3D" id="1.25.40.420">
    <property type="match status" value="1"/>
</dbReference>
<evidence type="ECO:0008006" key="6">
    <source>
        <dbReference type="Google" id="ProtNLM"/>
    </source>
</evidence>
<name>A0A2Z6RQB2_9GLOM</name>
<keyword evidence="5" id="KW-1185">Reference proteome</keyword>
<gene>
    <name evidence="4" type="ORF">RCL2_001924600</name>
    <name evidence="3" type="ORF">RclHR1_00590010</name>
</gene>
<organism evidence="3 5">
    <name type="scientific">Rhizophagus clarus</name>
    <dbReference type="NCBI Taxonomy" id="94130"/>
    <lineage>
        <taxon>Eukaryota</taxon>
        <taxon>Fungi</taxon>
        <taxon>Fungi incertae sedis</taxon>
        <taxon>Mucoromycota</taxon>
        <taxon>Glomeromycotina</taxon>
        <taxon>Glomeromycetes</taxon>
        <taxon>Glomerales</taxon>
        <taxon>Glomeraceae</taxon>
        <taxon>Rhizophagus</taxon>
    </lineage>
</organism>
<dbReference type="EMBL" id="BEXD01003970">
    <property type="protein sequence ID" value="GBC04824.1"/>
    <property type="molecule type" value="Genomic_DNA"/>
</dbReference>
<dbReference type="OrthoDB" id="1022638at2759"/>
<dbReference type="InterPro" id="IPR051481">
    <property type="entry name" value="BTB-POZ/Galectin-3-binding"/>
</dbReference>
<dbReference type="Gene3D" id="3.30.710.10">
    <property type="entry name" value="Potassium Channel Kv1.1, Chain A"/>
    <property type="match status" value="1"/>
</dbReference>
<feature type="domain" description="BTB" evidence="1">
    <location>
        <begin position="23"/>
        <end position="96"/>
    </location>
</feature>
<dbReference type="InterPro" id="IPR006571">
    <property type="entry name" value="TLDc_dom"/>
</dbReference>
<comment type="caution">
    <text evidence="3">The sequence shown here is derived from an EMBL/GenBank/DDBJ whole genome shotgun (WGS) entry which is preliminary data.</text>
</comment>
<dbReference type="InterPro" id="IPR000210">
    <property type="entry name" value="BTB/POZ_dom"/>
</dbReference>
<dbReference type="Pfam" id="PF07707">
    <property type="entry name" value="BACK"/>
    <property type="match status" value="1"/>
</dbReference>
<dbReference type="AlphaFoldDB" id="A0A2Z6RQB2"/>
<evidence type="ECO:0000313" key="3">
    <source>
        <dbReference type="EMBL" id="GBC04824.1"/>
    </source>
</evidence>
<protein>
    <recommendedName>
        <fullName evidence="6">BTB domain-containing protein</fullName>
    </recommendedName>
</protein>
<evidence type="ECO:0000259" key="1">
    <source>
        <dbReference type="PROSITE" id="PS50097"/>
    </source>
</evidence>
<dbReference type="Proteomes" id="UP000615446">
    <property type="component" value="Unassembled WGS sequence"/>
</dbReference>
<dbReference type="Proteomes" id="UP000247702">
    <property type="component" value="Unassembled WGS sequence"/>
</dbReference>
<dbReference type="CDD" id="cd18186">
    <property type="entry name" value="BTB_POZ_ZBTB_KLHL-like"/>
    <property type="match status" value="1"/>
</dbReference>
<dbReference type="InterPro" id="IPR011333">
    <property type="entry name" value="SKP1/BTB/POZ_sf"/>
</dbReference>
<evidence type="ECO:0000313" key="5">
    <source>
        <dbReference type="Proteomes" id="UP000247702"/>
    </source>
</evidence>
<sequence>MTARFFPKLSQNYIDLLKDDNFYDIIIEVGEELNAKKFHAHKNILCYRSPYLQRILLSHKKNKDNVLTNIKLPRISPEVFHVILEYIYGGVLSLNERDTSDVFKILVAADVLCLQELVDYLQDLLIENGSEWVERNFGHAHQASFQSNNLLKLQRFCTTLMANSPEKAFKSFDFTSLSEGTLIQLIKRDDLQMKEIEVWEYVLKWGLAKNPTLIPDPDTWTDDDFRTMKITLQNCLPLIRFFSLSSKEFSTKVRPYKKLLNHQLSEDLIQSYMDPDSKPKENISPPRNIKLDGIFDSKIINLNIISIISRWIDKVDINDKFTHFRELYFPYEFQLLLRGSRDGFTPKKFHTLCDNKPSTATFIKIKGTDEIIGGYNPTIWLSSGGWGKTKGSFIFSFKNKNNFVEDINICYIENANYALDYSPKCGPKFGSDIFIHASEELKNYDNISCRKCFYEKGVRNTENSFLISDYEVFQIIK</sequence>
<dbReference type="PROSITE" id="PS51886">
    <property type="entry name" value="TLDC"/>
    <property type="match status" value="1"/>
</dbReference>
<dbReference type="PROSITE" id="PS50097">
    <property type="entry name" value="BTB"/>
    <property type="match status" value="1"/>
</dbReference>
<dbReference type="Pfam" id="PF00651">
    <property type="entry name" value="BTB"/>
    <property type="match status" value="1"/>
</dbReference>
<evidence type="ECO:0000313" key="4">
    <source>
        <dbReference type="EMBL" id="GES92471.1"/>
    </source>
</evidence>